<evidence type="ECO:0000313" key="2">
    <source>
        <dbReference type="Proteomes" id="UP000054928"/>
    </source>
</evidence>
<name>A0A0P1B4T9_PLAHL</name>
<keyword evidence="2" id="KW-1185">Reference proteome</keyword>
<accession>A0A0P1B4T9</accession>
<sequence>MISRGIWKRTTKAAYNALEEILLYATAMVLVNLDRPKHFGILNVSACYRLFLTIARRKKARKNATYPFYHLKTHAKEKRFFVYNT</sequence>
<protein>
    <submittedName>
        <fullName evidence="1">Uncharacterized protein</fullName>
    </submittedName>
</protein>
<dbReference type="GeneID" id="36402576"/>
<dbReference type="Proteomes" id="UP000054928">
    <property type="component" value="Unassembled WGS sequence"/>
</dbReference>
<reference evidence="2" key="1">
    <citation type="submission" date="2014-09" db="EMBL/GenBank/DDBJ databases">
        <authorList>
            <person name="Sharma Rahul"/>
            <person name="Thines Marco"/>
        </authorList>
    </citation>
    <scope>NUCLEOTIDE SEQUENCE [LARGE SCALE GENOMIC DNA]</scope>
</reference>
<organism evidence="1 2">
    <name type="scientific">Plasmopara halstedii</name>
    <name type="common">Downy mildew of sunflower</name>
    <dbReference type="NCBI Taxonomy" id="4781"/>
    <lineage>
        <taxon>Eukaryota</taxon>
        <taxon>Sar</taxon>
        <taxon>Stramenopiles</taxon>
        <taxon>Oomycota</taxon>
        <taxon>Peronosporomycetes</taxon>
        <taxon>Peronosporales</taxon>
        <taxon>Peronosporaceae</taxon>
        <taxon>Plasmopara</taxon>
    </lineage>
</organism>
<dbReference type="EMBL" id="CCYD01003092">
    <property type="protein sequence ID" value="CEG49775.1"/>
    <property type="molecule type" value="Genomic_DNA"/>
</dbReference>
<evidence type="ECO:0000313" key="1">
    <source>
        <dbReference type="EMBL" id="CEG49775.1"/>
    </source>
</evidence>
<dbReference type="AlphaFoldDB" id="A0A0P1B4T9"/>
<proteinExistence type="predicted"/>
<dbReference type="RefSeq" id="XP_024586144.1">
    <property type="nucleotide sequence ID" value="XM_024721002.1"/>
</dbReference>